<accession>A0A5R9IPM7</accession>
<keyword evidence="8" id="KW-1185">Reference proteome</keyword>
<dbReference type="InterPro" id="IPR023485">
    <property type="entry name" value="Ptyr_pPase"/>
</dbReference>
<keyword evidence="3" id="KW-0378">Hydrolase</keyword>
<name>A0A5R9IPM7_9GAMM</name>
<dbReference type="PANTHER" id="PTHR11717:SF7">
    <property type="entry name" value="LOW MOLECULAR WEIGHT PHOSPHOTYROSINE PROTEIN PHOSPHATASE"/>
    <property type="match status" value="1"/>
</dbReference>
<comment type="similarity">
    <text evidence="1">Belongs to the low molecular weight phosphotyrosine protein phosphatase family.</text>
</comment>
<dbReference type="AlphaFoldDB" id="A0A5R9IPM7"/>
<dbReference type="CDD" id="cd16343">
    <property type="entry name" value="LMWPTP"/>
    <property type="match status" value="1"/>
</dbReference>
<keyword evidence="4" id="KW-0904">Protein phosphatase</keyword>
<evidence type="ECO:0000256" key="3">
    <source>
        <dbReference type="ARBA" id="ARBA00022801"/>
    </source>
</evidence>
<evidence type="ECO:0000256" key="5">
    <source>
        <dbReference type="PIRSR" id="PIRSR617867-1"/>
    </source>
</evidence>
<dbReference type="PANTHER" id="PTHR11717">
    <property type="entry name" value="LOW MOLECULAR WEIGHT PROTEIN TYROSINE PHOSPHATASE"/>
    <property type="match status" value="1"/>
</dbReference>
<dbReference type="SMART" id="SM00226">
    <property type="entry name" value="LMWPc"/>
    <property type="match status" value="1"/>
</dbReference>
<evidence type="ECO:0000256" key="4">
    <source>
        <dbReference type="ARBA" id="ARBA00022912"/>
    </source>
</evidence>
<evidence type="ECO:0000313" key="8">
    <source>
        <dbReference type="Proteomes" id="UP000307790"/>
    </source>
</evidence>
<organism evidence="7 8">
    <name type="scientific">Thalassotalea litorea</name>
    <dbReference type="NCBI Taxonomy" id="2020715"/>
    <lineage>
        <taxon>Bacteria</taxon>
        <taxon>Pseudomonadati</taxon>
        <taxon>Pseudomonadota</taxon>
        <taxon>Gammaproteobacteria</taxon>
        <taxon>Alteromonadales</taxon>
        <taxon>Colwelliaceae</taxon>
        <taxon>Thalassotalea</taxon>
    </lineage>
</organism>
<evidence type="ECO:0000313" key="7">
    <source>
        <dbReference type="EMBL" id="TLU66433.1"/>
    </source>
</evidence>
<dbReference type="InterPro" id="IPR050438">
    <property type="entry name" value="LMW_PTPase"/>
</dbReference>
<feature type="active site" description="Proton donor" evidence="5">
    <location>
        <position position="115"/>
    </location>
</feature>
<feature type="domain" description="Phosphotyrosine protein phosphatase I" evidence="6">
    <location>
        <begin position="2"/>
        <end position="141"/>
    </location>
</feature>
<dbReference type="InterPro" id="IPR017867">
    <property type="entry name" value="Tyr_phospatase_low_mol_wt"/>
</dbReference>
<dbReference type="Pfam" id="PF01451">
    <property type="entry name" value="LMWPc"/>
    <property type="match status" value="1"/>
</dbReference>
<evidence type="ECO:0000259" key="6">
    <source>
        <dbReference type="SMART" id="SM00226"/>
    </source>
</evidence>
<protein>
    <recommendedName>
        <fullName evidence="2">protein-tyrosine-phosphatase</fullName>
        <ecNumber evidence="2">3.1.3.48</ecNumber>
    </recommendedName>
</protein>
<dbReference type="PRINTS" id="PR00719">
    <property type="entry name" value="LMWPTPASE"/>
</dbReference>
<gene>
    <name evidence="7" type="ORF">FE810_06230</name>
</gene>
<dbReference type="EC" id="3.1.3.48" evidence="2"/>
<dbReference type="SUPFAM" id="SSF52788">
    <property type="entry name" value="Phosphotyrosine protein phosphatases I"/>
    <property type="match status" value="1"/>
</dbReference>
<evidence type="ECO:0000256" key="2">
    <source>
        <dbReference type="ARBA" id="ARBA00013064"/>
    </source>
</evidence>
<proteinExistence type="inferred from homology"/>
<dbReference type="EMBL" id="VCBC01000005">
    <property type="protein sequence ID" value="TLU66433.1"/>
    <property type="molecule type" value="Genomic_DNA"/>
</dbReference>
<dbReference type="GO" id="GO:0004725">
    <property type="term" value="F:protein tyrosine phosphatase activity"/>
    <property type="evidence" value="ECO:0007669"/>
    <property type="project" value="UniProtKB-EC"/>
</dbReference>
<comment type="caution">
    <text evidence="7">The sequence shown here is derived from an EMBL/GenBank/DDBJ whole genome shotgun (WGS) entry which is preliminary data.</text>
</comment>
<dbReference type="OrthoDB" id="9784339at2"/>
<reference evidence="7 8" key="1">
    <citation type="submission" date="2019-05" db="EMBL/GenBank/DDBJ databases">
        <title>Genome sequences of Thalassotalea litorea 1K03283.</title>
        <authorList>
            <person name="Zhang D."/>
        </authorList>
    </citation>
    <scope>NUCLEOTIDE SEQUENCE [LARGE SCALE GENOMIC DNA]</scope>
    <source>
        <strain evidence="7 8">MCCC 1K03283</strain>
    </source>
</reference>
<dbReference type="Gene3D" id="3.40.50.2300">
    <property type="match status" value="1"/>
</dbReference>
<dbReference type="InterPro" id="IPR036196">
    <property type="entry name" value="Ptyr_pPase_sf"/>
</dbReference>
<feature type="active site" evidence="5">
    <location>
        <position position="6"/>
    </location>
</feature>
<evidence type="ECO:0000256" key="1">
    <source>
        <dbReference type="ARBA" id="ARBA00011063"/>
    </source>
</evidence>
<sequence>MGNICRSPTADAVFRQKAKEQGVDIEVDSAGTIAFHQGEPPDKRSQQVGAARGYDFSNIRARKVVGEDFERFDLIVAMDHDNMDDLLKQCPQDLQHKVRLFLEFAEDRAEISVPDPYYGGSHGFEHVLNLVEDASDGLLNKIRGDE</sequence>
<dbReference type="Proteomes" id="UP000307790">
    <property type="component" value="Unassembled WGS sequence"/>
</dbReference>